<sequence>MLDHVRTHEEYLCFMLPRIKKLFLGKPGQVLFYLDAALKACVLKLDNGIELLHACYSKHFGRPADFDPADMLHSLLHSYH</sequence>
<name>A0A8A0RLI2_9FIRM</name>
<protein>
    <submittedName>
        <fullName evidence="1">Uncharacterized protein</fullName>
    </submittedName>
</protein>
<dbReference type="Proteomes" id="UP000662904">
    <property type="component" value="Chromosome"/>
</dbReference>
<evidence type="ECO:0000313" key="1">
    <source>
        <dbReference type="EMBL" id="QSQ08317.1"/>
    </source>
</evidence>
<evidence type="ECO:0000313" key="2">
    <source>
        <dbReference type="Proteomes" id="UP000662904"/>
    </source>
</evidence>
<dbReference type="EMBL" id="CP059066">
    <property type="protein sequence ID" value="QSQ08317.1"/>
    <property type="molecule type" value="Genomic_DNA"/>
</dbReference>
<dbReference type="RefSeq" id="WP_206708533.1">
    <property type="nucleotide sequence ID" value="NZ_CP059066.1"/>
</dbReference>
<gene>
    <name evidence="1" type="ORF">H0A61_00639</name>
</gene>
<dbReference type="KEGG" id="kme:H0A61_00639"/>
<organism evidence="1 2">
    <name type="scientific">Koleobacter methoxysyntrophicus</name>
    <dbReference type="NCBI Taxonomy" id="2751313"/>
    <lineage>
        <taxon>Bacteria</taxon>
        <taxon>Bacillati</taxon>
        <taxon>Bacillota</taxon>
        <taxon>Clostridia</taxon>
        <taxon>Koleobacterales</taxon>
        <taxon>Koleobacteraceae</taxon>
        <taxon>Koleobacter</taxon>
    </lineage>
</organism>
<keyword evidence="2" id="KW-1185">Reference proteome</keyword>
<accession>A0A8A0RLI2</accession>
<proteinExistence type="predicted"/>
<reference evidence="1" key="1">
    <citation type="submission" date="2020-07" db="EMBL/GenBank/DDBJ databases">
        <title>Koleobacter methoxysyntrophicus gen. nov., sp. nov., a novel anaerobic bacterium isolated from deep subsurface oil field and proposal of Koleobacterales ord. nov. in the phylum Firmicutes.</title>
        <authorList>
            <person name="Sakamoto S."/>
            <person name="Tamaki H."/>
        </authorList>
    </citation>
    <scope>NUCLEOTIDE SEQUENCE</scope>
    <source>
        <strain evidence="1">NRmbB1</strain>
    </source>
</reference>
<dbReference type="AlphaFoldDB" id="A0A8A0RLI2"/>